<dbReference type="Pfam" id="PF02470">
    <property type="entry name" value="MlaD"/>
    <property type="match status" value="1"/>
</dbReference>
<dbReference type="AlphaFoldDB" id="A0A7C3EMG5"/>
<dbReference type="PANTHER" id="PTHR33371">
    <property type="entry name" value="INTERMEMBRANE PHOSPHOLIPID TRANSPORT SYSTEM BINDING PROTEIN MLAD-RELATED"/>
    <property type="match status" value="1"/>
</dbReference>
<feature type="domain" description="Mce/MlaD" evidence="1">
    <location>
        <begin position="36"/>
        <end position="111"/>
    </location>
</feature>
<evidence type="ECO:0000313" key="2">
    <source>
        <dbReference type="EMBL" id="HFH30589.1"/>
    </source>
</evidence>
<sequence length="463" mass="50063">MNISRFAKIGIFFLSIGTAGTVYIVRSTDGFNDLNTKVYEIAIDDATGLSTNSKVYLAGVPVGKIKTIDLSGGSALLRVAFLKSIEIRQDATIQRKPSSILGTSILALSPGTEYSPVLKPGSRLEAVRGAGDTSAILGSAQELTKQVSDLLKEFQERQLELLAVSLETFNTMAKKLNDRSDAELERISRILEASALITERFEKILREREGDISASTTDVKLALENIRQMTEEIRSGEGNIGKAIYDEKLYASLLSTAERTEAAATKLQETLDSFNTLAVNSNKVVTDAGTIVTKAAGLGVQVDSIGRYDVLASTFKTGASLRLEPASQDRYYRLGVSSAPAGSTASYVFDAEIARRIGWLTLRGGLYDGTAGLGLDIIPIASVQLSAEAFDFQKNGLPNLRGTLYWYPAFNPLSPMPWNWLYLYGGVNAALDPRRDFFVGMGIRFADEEVRGLVGLIPLGAGK</sequence>
<comment type="caution">
    <text evidence="2">The sequence shown here is derived from an EMBL/GenBank/DDBJ whole genome shotgun (WGS) entry which is preliminary data.</text>
</comment>
<accession>A0A7C3EMG5</accession>
<dbReference type="InterPro" id="IPR003399">
    <property type="entry name" value="Mce/MlaD"/>
</dbReference>
<dbReference type="InterPro" id="IPR052336">
    <property type="entry name" value="MlaD_Phospholipid_Transporter"/>
</dbReference>
<gene>
    <name evidence="2" type="ORF">ENS59_13955</name>
</gene>
<organism evidence="2">
    <name type="scientific">Gracilinema caldarium</name>
    <dbReference type="NCBI Taxonomy" id="215591"/>
    <lineage>
        <taxon>Bacteria</taxon>
        <taxon>Pseudomonadati</taxon>
        <taxon>Spirochaetota</taxon>
        <taxon>Spirochaetia</taxon>
        <taxon>Spirochaetales</taxon>
        <taxon>Breznakiellaceae</taxon>
        <taxon>Gracilinema</taxon>
    </lineage>
</organism>
<name>A0A7C3EMG5_9SPIR</name>
<dbReference type="PANTHER" id="PTHR33371:SF4">
    <property type="entry name" value="INTERMEMBRANE PHOSPHOLIPID TRANSPORT SYSTEM BINDING PROTEIN MLAD"/>
    <property type="match status" value="1"/>
</dbReference>
<dbReference type="EMBL" id="DSVL01000427">
    <property type="protein sequence ID" value="HFH30589.1"/>
    <property type="molecule type" value="Genomic_DNA"/>
</dbReference>
<reference evidence="2" key="1">
    <citation type="journal article" date="2020" name="mSystems">
        <title>Genome- and Community-Level Interaction Insights into Carbon Utilization and Element Cycling Functions of Hydrothermarchaeota in Hydrothermal Sediment.</title>
        <authorList>
            <person name="Zhou Z."/>
            <person name="Liu Y."/>
            <person name="Xu W."/>
            <person name="Pan J."/>
            <person name="Luo Z.H."/>
            <person name="Li M."/>
        </authorList>
    </citation>
    <scope>NUCLEOTIDE SEQUENCE [LARGE SCALE GENOMIC DNA]</scope>
    <source>
        <strain evidence="2">SpSt-503</strain>
    </source>
</reference>
<proteinExistence type="predicted"/>
<evidence type="ECO:0000259" key="1">
    <source>
        <dbReference type="Pfam" id="PF02470"/>
    </source>
</evidence>
<protein>
    <submittedName>
        <fullName evidence="2">MCE family protein</fullName>
    </submittedName>
</protein>